<accession>A0AAD8LLW7</accession>
<organism evidence="1 2">
    <name type="scientific">Tagetes erecta</name>
    <name type="common">African marigold</name>
    <dbReference type="NCBI Taxonomy" id="13708"/>
    <lineage>
        <taxon>Eukaryota</taxon>
        <taxon>Viridiplantae</taxon>
        <taxon>Streptophyta</taxon>
        <taxon>Embryophyta</taxon>
        <taxon>Tracheophyta</taxon>
        <taxon>Spermatophyta</taxon>
        <taxon>Magnoliopsida</taxon>
        <taxon>eudicotyledons</taxon>
        <taxon>Gunneridae</taxon>
        <taxon>Pentapetalae</taxon>
        <taxon>asterids</taxon>
        <taxon>campanulids</taxon>
        <taxon>Asterales</taxon>
        <taxon>Asteraceae</taxon>
        <taxon>Asteroideae</taxon>
        <taxon>Heliantheae alliance</taxon>
        <taxon>Tageteae</taxon>
        <taxon>Tagetes</taxon>
    </lineage>
</organism>
<comment type="caution">
    <text evidence="1">The sequence shown here is derived from an EMBL/GenBank/DDBJ whole genome shotgun (WGS) entry which is preliminary data.</text>
</comment>
<protein>
    <recommendedName>
        <fullName evidence="3">Reverse transcriptase</fullName>
    </recommendedName>
</protein>
<gene>
    <name evidence="1" type="ORF">QVD17_07079</name>
</gene>
<evidence type="ECO:0008006" key="3">
    <source>
        <dbReference type="Google" id="ProtNLM"/>
    </source>
</evidence>
<evidence type="ECO:0000313" key="2">
    <source>
        <dbReference type="Proteomes" id="UP001229421"/>
    </source>
</evidence>
<keyword evidence="2" id="KW-1185">Reference proteome</keyword>
<dbReference type="PANTHER" id="PTHR33116:SF84">
    <property type="entry name" value="RNA-DIRECTED DNA POLYMERASE"/>
    <property type="match status" value="1"/>
</dbReference>
<dbReference type="PANTHER" id="PTHR33116">
    <property type="entry name" value="REVERSE TRANSCRIPTASE ZINC-BINDING DOMAIN-CONTAINING PROTEIN-RELATED-RELATED"/>
    <property type="match status" value="1"/>
</dbReference>
<reference evidence="1" key="1">
    <citation type="journal article" date="2023" name="bioRxiv">
        <title>Improved chromosome-level genome assembly for marigold (Tagetes erecta).</title>
        <authorList>
            <person name="Jiang F."/>
            <person name="Yuan L."/>
            <person name="Wang S."/>
            <person name="Wang H."/>
            <person name="Xu D."/>
            <person name="Wang A."/>
            <person name="Fan W."/>
        </authorList>
    </citation>
    <scope>NUCLEOTIDE SEQUENCE</scope>
    <source>
        <strain evidence="1">WSJ</strain>
        <tissue evidence="1">Leaf</tissue>
    </source>
</reference>
<dbReference type="Proteomes" id="UP001229421">
    <property type="component" value="Unassembled WGS sequence"/>
</dbReference>
<sequence length="430" mass="48433">MESSNLINKIRNVDGRHVMAGKETKSTLEGLAGRVRNIDGSVPQAILKKPTVVTKVGSINMPVKQTIESTGVEDAAESVQKVETTSYLEKVKHDIPMNNKDGKRINFRLIENLVKRDGADAVLPKESCRNHRSRIDIIRDANGVLHEGGNVPIVFVKHFEAFFGVEGVTSAVLSPDLFSHHLASSSAMDMILADRGDCNSVRCIMKSLQLFTDLSGLKPSLQKSTAFFCHVPHHVKVAILDVLPFEEGTLPVRYLGVPLISSRLTYKDCKILVDRLEKRITCWRNKFLSFAGRLQLIISVLSSMHVYWSSVFILPSRIIEELEAKMRGFLWCQGPMKKGKAKVSWEAICVPRSEGGLGIRRIGDMNKALMTSHIWSIITNRESLWVAWVHSYRLRGKSFWDYCIPSRCCWSFKKMASLRSDIRDHVSNLE</sequence>
<dbReference type="AlphaFoldDB" id="A0AAD8LLW7"/>
<evidence type="ECO:0000313" key="1">
    <source>
        <dbReference type="EMBL" id="KAK1441236.1"/>
    </source>
</evidence>
<proteinExistence type="predicted"/>
<name>A0AAD8LLW7_TARER</name>
<dbReference type="EMBL" id="JAUHHV010000001">
    <property type="protein sequence ID" value="KAK1441236.1"/>
    <property type="molecule type" value="Genomic_DNA"/>
</dbReference>